<proteinExistence type="predicted"/>
<feature type="transmembrane region" description="Helical" evidence="1">
    <location>
        <begin position="244"/>
        <end position="264"/>
    </location>
</feature>
<evidence type="ECO:0000313" key="2">
    <source>
        <dbReference type="EMBL" id="EFA22265.1"/>
    </source>
</evidence>
<sequence length="273" mass="29204">MMPLVAAMIAAMLTWLVVSRNSSLRARLTSMSSAANTNGSRQTDLHASHTQSVAGLFGGFRSSRSSHPDDDGMGLGVWLAGAVAALRSGAAFDDVCIGARGPSPQSHHSLRFQRSQLAHSSHRVTQAHQPMRIRDSMGRMQPHLLRAMLAQHCSVADSDQQLTLVAQGLLAAHMLSAQLGCRAAVCCEAVRLAHARMRLQADLTANAFAMPRSTVRVLSVLPALTLLLGELLGAHPIAFLCGSVLGWVCLCVGALCWGVGLWWMRMLLERVAA</sequence>
<reference evidence="3 5" key="2">
    <citation type="submission" date="2014-03" db="EMBL/GenBank/DDBJ databases">
        <title>Genomics of Bifidobacteria.</title>
        <authorList>
            <person name="Ventura M."/>
            <person name="Milani C."/>
            <person name="Lugli G.A."/>
        </authorList>
    </citation>
    <scope>NUCLEOTIDE SEQUENCE [LARGE SCALE GENOMIC DNA]</scope>
    <source>
        <strain evidence="3 5">LMG 11596</strain>
    </source>
</reference>
<dbReference type="EMBL" id="JGYW01000001">
    <property type="protein sequence ID" value="KFI59998.1"/>
    <property type="molecule type" value="Genomic_DNA"/>
</dbReference>
<protein>
    <submittedName>
        <fullName evidence="3">Flp pilus assembly protein</fullName>
    </submittedName>
</protein>
<accession>D1NVX9</accession>
<comment type="caution">
    <text evidence="2">The sequence shown here is derived from an EMBL/GenBank/DDBJ whole genome shotgun (WGS) entry which is preliminary data.</text>
</comment>
<keyword evidence="5" id="KW-1185">Reference proteome</keyword>
<gene>
    <name evidence="3" type="ORF">BGLCM_0015</name>
    <name evidence="2" type="ORF">BIFGAL_04023</name>
</gene>
<dbReference type="EMBL" id="ABXB03000004">
    <property type="protein sequence ID" value="EFA22265.1"/>
    <property type="molecule type" value="Genomic_DNA"/>
</dbReference>
<dbReference type="eggNOG" id="COG4965">
    <property type="taxonomic scope" value="Bacteria"/>
</dbReference>
<dbReference type="Proteomes" id="UP000003656">
    <property type="component" value="Unassembled WGS sequence"/>
</dbReference>
<organism evidence="2 4">
    <name type="scientific">Bifidobacterium gallicum DSM 20093 = LMG 11596</name>
    <dbReference type="NCBI Taxonomy" id="561180"/>
    <lineage>
        <taxon>Bacteria</taxon>
        <taxon>Bacillati</taxon>
        <taxon>Actinomycetota</taxon>
        <taxon>Actinomycetes</taxon>
        <taxon>Bifidobacteriales</taxon>
        <taxon>Bifidobacteriaceae</taxon>
        <taxon>Bifidobacterium</taxon>
    </lineage>
</organism>
<keyword evidence="1" id="KW-1133">Transmembrane helix</keyword>
<reference evidence="2 4" key="1">
    <citation type="submission" date="2009-11" db="EMBL/GenBank/DDBJ databases">
        <authorList>
            <person name="Weinstock G."/>
            <person name="Sodergren E."/>
            <person name="Clifton S."/>
            <person name="Fulton L."/>
            <person name="Fulton B."/>
            <person name="Courtney L."/>
            <person name="Fronick C."/>
            <person name="Harrison M."/>
            <person name="Strong C."/>
            <person name="Farmer C."/>
            <person name="Delahaunty K."/>
            <person name="Markovic C."/>
            <person name="Hall O."/>
            <person name="Minx P."/>
            <person name="Tomlinson C."/>
            <person name="Mitreva M."/>
            <person name="Nelson J."/>
            <person name="Hou S."/>
            <person name="Wollam A."/>
            <person name="Pepin K.H."/>
            <person name="Johnson M."/>
            <person name="Bhonagiri V."/>
            <person name="Nash W.E."/>
            <person name="Warren W."/>
            <person name="Chinwalla A."/>
            <person name="Mardis E.R."/>
            <person name="Wilson R.K."/>
        </authorList>
    </citation>
    <scope>NUCLEOTIDE SEQUENCE [LARGE SCALE GENOMIC DNA]</scope>
    <source>
        <strain evidence="2 4">DSM 20093</strain>
    </source>
</reference>
<evidence type="ECO:0000256" key="1">
    <source>
        <dbReference type="SAM" id="Phobius"/>
    </source>
</evidence>
<evidence type="ECO:0000313" key="5">
    <source>
        <dbReference type="Proteomes" id="UP000029074"/>
    </source>
</evidence>
<keyword evidence="1" id="KW-0472">Membrane</keyword>
<dbReference type="AlphaFoldDB" id="D1NVX9"/>
<dbReference type="STRING" id="561180.BIFGAL_04023"/>
<dbReference type="RefSeq" id="WP_006295476.1">
    <property type="nucleotide sequence ID" value="NZ_ABXB03000004.1"/>
</dbReference>
<evidence type="ECO:0000313" key="3">
    <source>
        <dbReference type="EMBL" id="KFI59998.1"/>
    </source>
</evidence>
<name>D1NVX9_9BIFI</name>
<dbReference type="Proteomes" id="UP000029074">
    <property type="component" value="Unassembled WGS sequence"/>
</dbReference>
<keyword evidence="1" id="KW-0812">Transmembrane</keyword>
<evidence type="ECO:0000313" key="4">
    <source>
        <dbReference type="Proteomes" id="UP000003656"/>
    </source>
</evidence>